<evidence type="ECO:0000256" key="11">
    <source>
        <dbReference type="SAM" id="Phobius"/>
    </source>
</evidence>
<dbReference type="Pfam" id="PF00672">
    <property type="entry name" value="HAMP"/>
    <property type="match status" value="1"/>
</dbReference>
<dbReference type="SMART" id="SM00304">
    <property type="entry name" value="HAMP"/>
    <property type="match status" value="1"/>
</dbReference>
<feature type="transmembrane region" description="Helical" evidence="11">
    <location>
        <begin position="167"/>
        <end position="192"/>
    </location>
</feature>
<dbReference type="PRINTS" id="PR00344">
    <property type="entry name" value="BCTRLSENSOR"/>
</dbReference>
<dbReference type="PROSITE" id="PS50109">
    <property type="entry name" value="HIS_KIN"/>
    <property type="match status" value="1"/>
</dbReference>
<dbReference type="Gene3D" id="1.10.287.130">
    <property type="match status" value="1"/>
</dbReference>
<evidence type="ECO:0000313" key="14">
    <source>
        <dbReference type="EMBL" id="GAA4207341.1"/>
    </source>
</evidence>
<feature type="domain" description="Histidine kinase" evidence="12">
    <location>
        <begin position="255"/>
        <end position="466"/>
    </location>
</feature>
<evidence type="ECO:0000259" key="12">
    <source>
        <dbReference type="PROSITE" id="PS50109"/>
    </source>
</evidence>
<dbReference type="SMART" id="SM00388">
    <property type="entry name" value="HisKA"/>
    <property type="match status" value="1"/>
</dbReference>
<dbReference type="Gene3D" id="6.10.340.10">
    <property type="match status" value="1"/>
</dbReference>
<comment type="catalytic activity">
    <reaction evidence="1">
        <text>ATP + protein L-histidine = ADP + protein N-phospho-L-histidine.</text>
        <dbReference type="EC" id="2.7.13.3"/>
    </reaction>
</comment>
<dbReference type="InterPro" id="IPR036890">
    <property type="entry name" value="HATPase_C_sf"/>
</dbReference>
<dbReference type="CDD" id="cd00075">
    <property type="entry name" value="HATPase"/>
    <property type="match status" value="1"/>
</dbReference>
<dbReference type="InterPro" id="IPR003594">
    <property type="entry name" value="HATPase_dom"/>
</dbReference>
<dbReference type="RefSeq" id="WP_344922648.1">
    <property type="nucleotide sequence ID" value="NZ_BAABAQ010000017.1"/>
</dbReference>
<keyword evidence="6 11" id="KW-0812">Transmembrane</keyword>
<reference evidence="15" key="1">
    <citation type="journal article" date="2019" name="Int. J. Syst. Evol. Microbiol.">
        <title>The Global Catalogue of Microorganisms (GCM) 10K type strain sequencing project: providing services to taxonomists for standard genome sequencing and annotation.</title>
        <authorList>
            <consortium name="The Broad Institute Genomics Platform"/>
            <consortium name="The Broad Institute Genome Sequencing Center for Infectious Disease"/>
            <person name="Wu L."/>
            <person name="Ma J."/>
        </authorList>
    </citation>
    <scope>NUCLEOTIDE SEQUENCE [LARGE SCALE GENOMIC DNA]</scope>
    <source>
        <strain evidence="15">JCM 17388</strain>
    </source>
</reference>
<dbReference type="Pfam" id="PF00512">
    <property type="entry name" value="HisKA"/>
    <property type="match status" value="1"/>
</dbReference>
<evidence type="ECO:0000256" key="2">
    <source>
        <dbReference type="ARBA" id="ARBA00004236"/>
    </source>
</evidence>
<dbReference type="GO" id="GO:0005524">
    <property type="term" value="F:ATP binding"/>
    <property type="evidence" value="ECO:0007669"/>
    <property type="project" value="UniProtKB-KW"/>
</dbReference>
<dbReference type="SUPFAM" id="SSF158472">
    <property type="entry name" value="HAMP domain-like"/>
    <property type="match status" value="1"/>
</dbReference>
<feature type="domain" description="HAMP" evidence="13">
    <location>
        <begin position="194"/>
        <end position="247"/>
    </location>
</feature>
<dbReference type="Gene3D" id="3.30.565.10">
    <property type="entry name" value="Histidine kinase-like ATPase, C-terminal domain"/>
    <property type="match status" value="1"/>
</dbReference>
<keyword evidence="15" id="KW-1185">Reference proteome</keyword>
<keyword evidence="9" id="KW-0902">Two-component regulatory system</keyword>
<dbReference type="Proteomes" id="UP001501251">
    <property type="component" value="Unassembled WGS sequence"/>
</dbReference>
<evidence type="ECO:0000256" key="1">
    <source>
        <dbReference type="ARBA" id="ARBA00000085"/>
    </source>
</evidence>
<dbReference type="PANTHER" id="PTHR45436">
    <property type="entry name" value="SENSOR HISTIDINE KINASE YKOH"/>
    <property type="match status" value="1"/>
</dbReference>
<evidence type="ECO:0000259" key="13">
    <source>
        <dbReference type="PROSITE" id="PS50885"/>
    </source>
</evidence>
<keyword evidence="14" id="KW-0547">Nucleotide-binding</keyword>
<keyword evidence="14" id="KW-0067">ATP-binding</keyword>
<evidence type="ECO:0000256" key="7">
    <source>
        <dbReference type="ARBA" id="ARBA00022777"/>
    </source>
</evidence>
<dbReference type="CDD" id="cd00082">
    <property type="entry name" value="HisKA"/>
    <property type="match status" value="1"/>
</dbReference>
<keyword evidence="8 11" id="KW-1133">Transmembrane helix</keyword>
<dbReference type="SMART" id="SM00387">
    <property type="entry name" value="HATPase_c"/>
    <property type="match status" value="1"/>
</dbReference>
<keyword evidence="7" id="KW-0418">Kinase</keyword>
<dbReference type="InterPro" id="IPR050428">
    <property type="entry name" value="TCS_sensor_his_kinase"/>
</dbReference>
<evidence type="ECO:0000256" key="10">
    <source>
        <dbReference type="ARBA" id="ARBA00023136"/>
    </source>
</evidence>
<gene>
    <name evidence="14" type="ORF">GCM10022252_70870</name>
</gene>
<protein>
    <recommendedName>
        <fullName evidence="3">histidine kinase</fullName>
        <ecNumber evidence="3">2.7.13.3</ecNumber>
    </recommendedName>
</protein>
<evidence type="ECO:0000256" key="6">
    <source>
        <dbReference type="ARBA" id="ARBA00022692"/>
    </source>
</evidence>
<dbReference type="Pfam" id="PF02518">
    <property type="entry name" value="HATPase_c"/>
    <property type="match status" value="1"/>
</dbReference>
<sequence length="475" mass="50501">MNGRRSLRSRLTLLVAAAVALAIAVCAALCWFVVRAELLRQVERSLEGRPQGIEWLGPYCPGGLAGVGVPKVPGVPGDRGEVVGRRSLLRLPPIQLVYADGGRCVAGSAPVRVTPADLAMTQGPPGRRVFRNGVTDSGEEVRVMTMNVRRGVAVMESRSLEEVRATLAALAWILAGVTALGVLGAASAGLLVSRTALRPVGRLTEAVEYVARTGDLDTRIPVEGTDEIARLGVSFNAMTTALTGSRERQQRLVADAGHELRTPLTSLRTNIDLLLRSENTGRPLDAAPKRRLLANLKAQFEEMSTLVGDLLQLSRSEDEHEPHVEVALHDAVEAAVRRVRPRAPDTSIEVELSPWYLRGDQAALERAVVNLLDNAVKFSAGRADPVGVRLRGGELTVRDHGPGIAGEELPYVFDRFWRSSSARSMPGSGLGLAIVAKAVRDAGGEVGLENAAGGGVLARVRLPGSPTRSPVVPGP</sequence>
<keyword evidence="4" id="KW-0597">Phosphoprotein</keyword>
<accession>A0ABP8BI14</accession>
<dbReference type="EMBL" id="BAABAQ010000017">
    <property type="protein sequence ID" value="GAA4207341.1"/>
    <property type="molecule type" value="Genomic_DNA"/>
</dbReference>
<dbReference type="SUPFAM" id="SSF55874">
    <property type="entry name" value="ATPase domain of HSP90 chaperone/DNA topoisomerase II/histidine kinase"/>
    <property type="match status" value="1"/>
</dbReference>
<keyword evidence="10 11" id="KW-0472">Membrane</keyword>
<dbReference type="InterPro" id="IPR003660">
    <property type="entry name" value="HAMP_dom"/>
</dbReference>
<comment type="caution">
    <text evidence="14">The sequence shown here is derived from an EMBL/GenBank/DDBJ whole genome shotgun (WGS) entry which is preliminary data.</text>
</comment>
<dbReference type="InterPro" id="IPR004358">
    <property type="entry name" value="Sig_transdc_His_kin-like_C"/>
</dbReference>
<evidence type="ECO:0000256" key="9">
    <source>
        <dbReference type="ARBA" id="ARBA00023012"/>
    </source>
</evidence>
<dbReference type="InterPro" id="IPR003661">
    <property type="entry name" value="HisK_dim/P_dom"/>
</dbReference>
<evidence type="ECO:0000313" key="15">
    <source>
        <dbReference type="Proteomes" id="UP001501251"/>
    </source>
</evidence>
<proteinExistence type="predicted"/>
<evidence type="ECO:0000256" key="4">
    <source>
        <dbReference type="ARBA" id="ARBA00022553"/>
    </source>
</evidence>
<dbReference type="InterPro" id="IPR005467">
    <property type="entry name" value="His_kinase_dom"/>
</dbReference>
<dbReference type="SUPFAM" id="SSF47384">
    <property type="entry name" value="Homodimeric domain of signal transducing histidine kinase"/>
    <property type="match status" value="1"/>
</dbReference>
<keyword evidence="5" id="KW-0808">Transferase</keyword>
<evidence type="ECO:0000256" key="5">
    <source>
        <dbReference type="ARBA" id="ARBA00022679"/>
    </source>
</evidence>
<dbReference type="InterPro" id="IPR036097">
    <property type="entry name" value="HisK_dim/P_sf"/>
</dbReference>
<organism evidence="14 15">
    <name type="scientific">Streptosporangium oxazolinicum</name>
    <dbReference type="NCBI Taxonomy" id="909287"/>
    <lineage>
        <taxon>Bacteria</taxon>
        <taxon>Bacillati</taxon>
        <taxon>Actinomycetota</taxon>
        <taxon>Actinomycetes</taxon>
        <taxon>Streptosporangiales</taxon>
        <taxon>Streptosporangiaceae</taxon>
        <taxon>Streptosporangium</taxon>
    </lineage>
</organism>
<dbReference type="EC" id="2.7.13.3" evidence="3"/>
<evidence type="ECO:0000256" key="8">
    <source>
        <dbReference type="ARBA" id="ARBA00022989"/>
    </source>
</evidence>
<evidence type="ECO:0000256" key="3">
    <source>
        <dbReference type="ARBA" id="ARBA00012438"/>
    </source>
</evidence>
<dbReference type="CDD" id="cd06225">
    <property type="entry name" value="HAMP"/>
    <property type="match status" value="1"/>
</dbReference>
<comment type="subcellular location">
    <subcellularLocation>
        <location evidence="2">Cell membrane</location>
    </subcellularLocation>
</comment>
<dbReference type="PROSITE" id="PS50885">
    <property type="entry name" value="HAMP"/>
    <property type="match status" value="1"/>
</dbReference>
<name>A0ABP8BI14_9ACTN</name>
<dbReference type="PANTHER" id="PTHR45436:SF5">
    <property type="entry name" value="SENSOR HISTIDINE KINASE TRCS"/>
    <property type="match status" value="1"/>
</dbReference>